<evidence type="ECO:0000256" key="1">
    <source>
        <dbReference type="ARBA" id="ARBA00022676"/>
    </source>
</evidence>
<sequence length="383" mass="41977">MTGPAERVRVAYFVPPSAHFAGIERVVHEIATGLVEAHGDVLDVHVLFSTGYDEPLLADTRYTRHVLHVERLRGMVRSLRRHVAALGVDVLVVPQVEASVIAWTATRGLRLPAFVTHLHGNPRIEEADGTRRTRLAFAAFQHLVSRRIAGILAVSPSLRDHAAQAVTRAAPVHFVRNPVRDLPEDVNREAAQDVFHFLTVARLSRQKGQDILLRALALARTDLPAVRLTLVGSGPDESDLRRLARELAIDDLVDFAGYTTDPTVYYRSADCFVLPSRWEGFGVVLVEALAFGLPLLAADCEFGPADVISSPRIGDLVPVEDVTALAEGLRRAVRRARIPEDEALRREVASAYSRPAASEDHFDALRRIATSRPDGRLTALAAG</sequence>
<accession>A0A4Q7YCX6</accession>
<name>A0A4Q7YCX6_9ACTN</name>
<proteinExistence type="predicted"/>
<organism evidence="5 6">
    <name type="scientific">Blastococcus saxobsidens</name>
    <dbReference type="NCBI Taxonomy" id="138336"/>
    <lineage>
        <taxon>Bacteria</taxon>
        <taxon>Bacillati</taxon>
        <taxon>Actinomycetota</taxon>
        <taxon>Actinomycetes</taxon>
        <taxon>Geodermatophilales</taxon>
        <taxon>Geodermatophilaceae</taxon>
        <taxon>Blastococcus</taxon>
    </lineage>
</organism>
<evidence type="ECO:0000313" key="5">
    <source>
        <dbReference type="EMBL" id="RZU34089.1"/>
    </source>
</evidence>
<dbReference type="Pfam" id="PF00534">
    <property type="entry name" value="Glycos_transf_1"/>
    <property type="match status" value="1"/>
</dbReference>
<protein>
    <submittedName>
        <fullName evidence="5">Glycosyltransferase involved in cell wall biosynthesis</fullName>
    </submittedName>
</protein>
<reference evidence="5 6" key="1">
    <citation type="submission" date="2019-02" db="EMBL/GenBank/DDBJ databases">
        <title>Sequencing the genomes of 1000 actinobacteria strains.</title>
        <authorList>
            <person name="Klenk H.-P."/>
        </authorList>
    </citation>
    <scope>NUCLEOTIDE SEQUENCE [LARGE SCALE GENOMIC DNA]</scope>
    <source>
        <strain evidence="5 6">DSM 44509</strain>
    </source>
</reference>
<dbReference type="Gene3D" id="3.40.50.2000">
    <property type="entry name" value="Glycogen Phosphorylase B"/>
    <property type="match status" value="2"/>
</dbReference>
<keyword evidence="1" id="KW-0328">Glycosyltransferase</keyword>
<dbReference type="EMBL" id="SHKV01000001">
    <property type="protein sequence ID" value="RZU34089.1"/>
    <property type="molecule type" value="Genomic_DNA"/>
</dbReference>
<dbReference type="Proteomes" id="UP000292507">
    <property type="component" value="Unassembled WGS sequence"/>
</dbReference>
<dbReference type="Pfam" id="PF13579">
    <property type="entry name" value="Glyco_trans_4_4"/>
    <property type="match status" value="1"/>
</dbReference>
<dbReference type="PANTHER" id="PTHR45947:SF3">
    <property type="entry name" value="SULFOQUINOVOSYL TRANSFERASE SQD2"/>
    <property type="match status" value="1"/>
</dbReference>
<evidence type="ECO:0000259" key="4">
    <source>
        <dbReference type="Pfam" id="PF13579"/>
    </source>
</evidence>
<dbReference type="InterPro" id="IPR001296">
    <property type="entry name" value="Glyco_trans_1"/>
</dbReference>
<gene>
    <name evidence="5" type="ORF">BKA19_3843</name>
</gene>
<comment type="caution">
    <text evidence="5">The sequence shown here is derived from an EMBL/GenBank/DDBJ whole genome shotgun (WGS) entry which is preliminary data.</text>
</comment>
<keyword evidence="2 5" id="KW-0808">Transferase</keyword>
<dbReference type="AlphaFoldDB" id="A0A4Q7YCX6"/>
<evidence type="ECO:0000259" key="3">
    <source>
        <dbReference type="Pfam" id="PF00534"/>
    </source>
</evidence>
<keyword evidence="6" id="KW-1185">Reference proteome</keyword>
<dbReference type="InterPro" id="IPR028098">
    <property type="entry name" value="Glyco_trans_4-like_N"/>
</dbReference>
<dbReference type="SUPFAM" id="SSF53756">
    <property type="entry name" value="UDP-Glycosyltransferase/glycogen phosphorylase"/>
    <property type="match status" value="1"/>
</dbReference>
<evidence type="ECO:0000313" key="6">
    <source>
        <dbReference type="Proteomes" id="UP000292507"/>
    </source>
</evidence>
<dbReference type="PANTHER" id="PTHR45947">
    <property type="entry name" value="SULFOQUINOVOSYL TRANSFERASE SQD2"/>
    <property type="match status" value="1"/>
</dbReference>
<feature type="domain" description="Glycosyltransferase subfamily 4-like N-terminal" evidence="4">
    <location>
        <begin position="22"/>
        <end position="177"/>
    </location>
</feature>
<dbReference type="GO" id="GO:0016758">
    <property type="term" value="F:hexosyltransferase activity"/>
    <property type="evidence" value="ECO:0007669"/>
    <property type="project" value="TreeGrafter"/>
</dbReference>
<feature type="domain" description="Glycosyl transferase family 1" evidence="3">
    <location>
        <begin position="192"/>
        <end position="335"/>
    </location>
</feature>
<dbReference type="CDD" id="cd03811">
    <property type="entry name" value="GT4_GT28_WabH-like"/>
    <property type="match status" value="1"/>
</dbReference>
<dbReference type="GO" id="GO:1901137">
    <property type="term" value="P:carbohydrate derivative biosynthetic process"/>
    <property type="evidence" value="ECO:0007669"/>
    <property type="project" value="UniProtKB-ARBA"/>
</dbReference>
<dbReference type="OrthoDB" id="8549922at2"/>
<evidence type="ECO:0000256" key="2">
    <source>
        <dbReference type="ARBA" id="ARBA00022679"/>
    </source>
</evidence>
<dbReference type="InterPro" id="IPR050194">
    <property type="entry name" value="Glycosyltransferase_grp1"/>
</dbReference>